<evidence type="ECO:0000313" key="1">
    <source>
        <dbReference type="EMBL" id="OJD21131.1"/>
    </source>
</evidence>
<gene>
    <name evidence="1" type="ORF">ACJ73_07530</name>
</gene>
<dbReference type="AlphaFoldDB" id="A0A1J9QLN8"/>
<dbReference type="OrthoDB" id="284357at2759"/>
<evidence type="ECO:0000313" key="2">
    <source>
        <dbReference type="Proteomes" id="UP000242791"/>
    </source>
</evidence>
<name>A0A1J9QLN8_9EURO</name>
<dbReference type="Proteomes" id="UP000242791">
    <property type="component" value="Unassembled WGS sequence"/>
</dbReference>
<protein>
    <submittedName>
        <fullName evidence="1">Uncharacterized protein</fullName>
    </submittedName>
</protein>
<reference evidence="1 2" key="1">
    <citation type="submission" date="2015-08" db="EMBL/GenBank/DDBJ databases">
        <title>Emmonsia species relationships and genome sequence.</title>
        <authorList>
            <person name="Cuomo C.A."/>
            <person name="Schwartz I.S."/>
            <person name="Kenyon C."/>
            <person name="De Hoog G.S."/>
            <person name="Govender N.P."/>
            <person name="Botha A."/>
            <person name="Moreno L."/>
            <person name="De Vries M."/>
            <person name="Munoz J.F."/>
            <person name="Stielow J.B."/>
        </authorList>
    </citation>
    <scope>NUCLEOTIDE SEQUENCE [LARGE SCALE GENOMIC DNA]</scope>
    <source>
        <strain evidence="1 2">EI222</strain>
    </source>
</reference>
<comment type="caution">
    <text evidence="1">The sequence shown here is derived from an EMBL/GenBank/DDBJ whole genome shotgun (WGS) entry which is preliminary data.</text>
</comment>
<dbReference type="EMBL" id="LGTZ01001540">
    <property type="protein sequence ID" value="OJD21131.1"/>
    <property type="molecule type" value="Genomic_DNA"/>
</dbReference>
<dbReference type="VEuPathDB" id="FungiDB:ACJ73_07530"/>
<accession>A0A1J9QLN8</accession>
<proteinExistence type="predicted"/>
<keyword evidence="2" id="KW-1185">Reference proteome</keyword>
<organism evidence="1 2">
    <name type="scientific">Blastomyces percursus</name>
    <dbReference type="NCBI Taxonomy" id="1658174"/>
    <lineage>
        <taxon>Eukaryota</taxon>
        <taxon>Fungi</taxon>
        <taxon>Dikarya</taxon>
        <taxon>Ascomycota</taxon>
        <taxon>Pezizomycotina</taxon>
        <taxon>Eurotiomycetes</taxon>
        <taxon>Eurotiomycetidae</taxon>
        <taxon>Onygenales</taxon>
        <taxon>Ajellomycetaceae</taxon>
        <taxon>Blastomyces</taxon>
    </lineage>
</organism>
<sequence>MVQFSEETKERISKVIGISRVAIHYEPRPQLLKYMPSDYAFIAVNLRAHKHTNVPRYQAFLAPRINSTNLKKQRY</sequence>